<proteinExistence type="predicted"/>
<comment type="caution">
    <text evidence="1">The sequence shown here is derived from an EMBL/GenBank/DDBJ whole genome shotgun (WGS) entry which is preliminary data.</text>
</comment>
<sequence>MAVGHSVTLVWARLVQLSSQTHLDGKLPADETSALPYLPERVVVWKVGVPTIEMMPLLCQELRCLGTHAPKCLSTQVFRCLDT</sequence>
<dbReference type="Proteomes" id="UP000004221">
    <property type="component" value="Unassembled WGS sequence"/>
</dbReference>
<organism evidence="1 2">
    <name type="scientific">Nitrolancea hollandica Lb</name>
    <dbReference type="NCBI Taxonomy" id="1129897"/>
    <lineage>
        <taxon>Bacteria</taxon>
        <taxon>Pseudomonadati</taxon>
        <taxon>Thermomicrobiota</taxon>
        <taxon>Thermomicrobia</taxon>
        <taxon>Sphaerobacterales</taxon>
        <taxon>Sphaerobacterineae</taxon>
        <taxon>Sphaerobacteraceae</taxon>
        <taxon>Nitrolancea</taxon>
    </lineage>
</organism>
<accession>I4EKF6</accession>
<dbReference type="EMBL" id="CAGS01000401">
    <property type="protein sequence ID" value="CCF85168.1"/>
    <property type="molecule type" value="Genomic_DNA"/>
</dbReference>
<gene>
    <name evidence="1" type="ORF">NITHO_460004</name>
</gene>
<keyword evidence="2" id="KW-1185">Reference proteome</keyword>
<protein>
    <submittedName>
        <fullName evidence="1">Uncharacterized protein</fullName>
    </submittedName>
</protein>
<evidence type="ECO:0000313" key="2">
    <source>
        <dbReference type="Proteomes" id="UP000004221"/>
    </source>
</evidence>
<dbReference type="AlphaFoldDB" id="I4EKF6"/>
<evidence type="ECO:0000313" key="1">
    <source>
        <dbReference type="EMBL" id="CCF85168.1"/>
    </source>
</evidence>
<reference evidence="1 2" key="1">
    <citation type="journal article" date="2012" name="ISME J.">
        <title>Nitrification expanded: discovery, physiology and genomics of a nitrite-oxidizing bacterium from the phylum Chloroflexi.</title>
        <authorList>
            <person name="Sorokin D.Y."/>
            <person name="Lucker S."/>
            <person name="Vejmelkova D."/>
            <person name="Kostrikina N.A."/>
            <person name="Kleerebezem R."/>
            <person name="Rijpstra W.I."/>
            <person name="Damste J.S."/>
            <person name="Le Paslier D."/>
            <person name="Muyzer G."/>
            <person name="Wagner M."/>
            <person name="van Loosdrecht M.C."/>
            <person name="Daims H."/>
        </authorList>
    </citation>
    <scope>NUCLEOTIDE SEQUENCE [LARGE SCALE GENOMIC DNA]</scope>
    <source>
        <strain evidence="2">none</strain>
    </source>
</reference>
<name>I4EKF6_9BACT</name>